<gene>
    <name evidence="1" type="ORF">BaRGS_00010654</name>
</gene>
<organism evidence="1 2">
    <name type="scientific">Batillaria attramentaria</name>
    <dbReference type="NCBI Taxonomy" id="370345"/>
    <lineage>
        <taxon>Eukaryota</taxon>
        <taxon>Metazoa</taxon>
        <taxon>Spiralia</taxon>
        <taxon>Lophotrochozoa</taxon>
        <taxon>Mollusca</taxon>
        <taxon>Gastropoda</taxon>
        <taxon>Caenogastropoda</taxon>
        <taxon>Sorbeoconcha</taxon>
        <taxon>Cerithioidea</taxon>
        <taxon>Batillariidae</taxon>
        <taxon>Batillaria</taxon>
    </lineage>
</organism>
<comment type="caution">
    <text evidence="1">The sequence shown here is derived from an EMBL/GenBank/DDBJ whole genome shotgun (WGS) entry which is preliminary data.</text>
</comment>
<dbReference type="EMBL" id="JACVVK020000053">
    <property type="protein sequence ID" value="KAK7498066.1"/>
    <property type="molecule type" value="Genomic_DNA"/>
</dbReference>
<dbReference type="AlphaFoldDB" id="A0ABD0LFC1"/>
<reference evidence="1 2" key="1">
    <citation type="journal article" date="2023" name="Sci. Data">
        <title>Genome assembly of the Korean intertidal mud-creeper Batillaria attramentaria.</title>
        <authorList>
            <person name="Patra A.K."/>
            <person name="Ho P.T."/>
            <person name="Jun S."/>
            <person name="Lee S.J."/>
            <person name="Kim Y."/>
            <person name="Won Y.J."/>
        </authorList>
    </citation>
    <scope>NUCLEOTIDE SEQUENCE [LARGE SCALE GENOMIC DNA]</scope>
    <source>
        <strain evidence="1">Wonlab-2016</strain>
    </source>
</reference>
<keyword evidence="2" id="KW-1185">Reference proteome</keyword>
<name>A0ABD0LFC1_9CAEN</name>
<proteinExistence type="predicted"/>
<sequence length="54" mass="5976">GNVQPLYKKGKLLMQEGSGMCQCVSSACHWHHDTPPSYQYISSTPPLDTSHQNS</sequence>
<feature type="non-terminal residue" evidence="1">
    <location>
        <position position="1"/>
    </location>
</feature>
<evidence type="ECO:0000313" key="2">
    <source>
        <dbReference type="Proteomes" id="UP001519460"/>
    </source>
</evidence>
<protein>
    <submittedName>
        <fullName evidence="1">Uncharacterized protein</fullName>
    </submittedName>
</protein>
<dbReference type="Proteomes" id="UP001519460">
    <property type="component" value="Unassembled WGS sequence"/>
</dbReference>
<accession>A0ABD0LFC1</accession>
<evidence type="ECO:0000313" key="1">
    <source>
        <dbReference type="EMBL" id="KAK7498066.1"/>
    </source>
</evidence>